<evidence type="ECO:0000256" key="2">
    <source>
        <dbReference type="ARBA" id="ARBA00012438"/>
    </source>
</evidence>
<sequence>MYQILKELTIYLFVFRWMLLIVGFLTFVNSSHENYYIIIYLLASNLISLITLFRRNKTNFLFFFISFDIITNLFILNATGGIESPFYLYSITSLLWLLKTGDERLFTPVIASFFIVLFIVSIDQLDDRNGLLFIFGVLFVCSMYVVLKYFFTSIKGNMRKGYAIYQTIKKSPDNPVDFTHYYEEMLKKLLNHKEAYLLLFETKEIHNNWKNQYLLRRVKESSIKNKHKTQLIKLPNYQKGLENYHYVPIHDDKNLIGMYLIKSTNGFRLKRTDNIYLYLLTATLNQVRQHFKLKEEMAKSLKEDVRKKMAQDMHDGLAQQLFFLSAQMYQFKNSLALEDVKTLQSLVPKMEEQIKQCHLEVRTFIKELRDEQIHKSNLFEALETLIHRITDGTNINVEYTTIGNIQQERVEVEQMVYRIVEESVNNVVKHSKASFVQVAIEASPLQLSITIKDNGVGFVVGKKQTDRYGLVGMRERVGQLGGHLDILSNVNNGTEVIALLPRERSIDYV</sequence>
<comment type="catalytic activity">
    <reaction evidence="1">
        <text>ATP + protein L-histidine = ADP + protein N-phospho-L-histidine.</text>
        <dbReference type="EC" id="2.7.13.3"/>
    </reaction>
</comment>
<keyword evidence="5" id="KW-0547">Nucleotide-binding</keyword>
<keyword evidence="9" id="KW-0472">Membrane</keyword>
<evidence type="ECO:0000256" key="5">
    <source>
        <dbReference type="ARBA" id="ARBA00022741"/>
    </source>
</evidence>
<dbReference type="SMART" id="SM00387">
    <property type="entry name" value="HATPase_c"/>
    <property type="match status" value="1"/>
</dbReference>
<evidence type="ECO:0000256" key="8">
    <source>
        <dbReference type="ARBA" id="ARBA00023012"/>
    </source>
</evidence>
<evidence type="ECO:0000259" key="10">
    <source>
        <dbReference type="SMART" id="SM00387"/>
    </source>
</evidence>
<dbReference type="InterPro" id="IPR050482">
    <property type="entry name" value="Sensor_HK_TwoCompSys"/>
</dbReference>
<keyword evidence="9" id="KW-0812">Transmembrane</keyword>
<feature type="domain" description="Histidine kinase/HSP90-like ATPase" evidence="10">
    <location>
        <begin position="411"/>
        <end position="504"/>
    </location>
</feature>
<evidence type="ECO:0000313" key="12">
    <source>
        <dbReference type="Proteomes" id="UP001518925"/>
    </source>
</evidence>
<evidence type="ECO:0000256" key="9">
    <source>
        <dbReference type="SAM" id="Phobius"/>
    </source>
</evidence>
<keyword evidence="6" id="KW-0418">Kinase</keyword>
<evidence type="ECO:0000256" key="1">
    <source>
        <dbReference type="ARBA" id="ARBA00000085"/>
    </source>
</evidence>
<dbReference type="EC" id="2.7.13.3" evidence="2"/>
<dbReference type="InterPro" id="IPR011712">
    <property type="entry name" value="Sig_transdc_His_kin_sub3_dim/P"/>
</dbReference>
<evidence type="ECO:0000256" key="7">
    <source>
        <dbReference type="ARBA" id="ARBA00022840"/>
    </source>
</evidence>
<keyword evidence="9" id="KW-1133">Transmembrane helix</keyword>
<proteinExistence type="predicted"/>
<evidence type="ECO:0000313" key="11">
    <source>
        <dbReference type="EMBL" id="MBM6619142.1"/>
    </source>
</evidence>
<name>A0ABS2DKW7_9BACI</name>
<feature type="transmembrane region" description="Helical" evidence="9">
    <location>
        <begin position="131"/>
        <end position="151"/>
    </location>
</feature>
<dbReference type="InterPro" id="IPR036890">
    <property type="entry name" value="HATPase_C_sf"/>
</dbReference>
<gene>
    <name evidence="11" type="ORF">JR050_15850</name>
</gene>
<accession>A0ABS2DKW7</accession>
<feature type="transmembrane region" description="Helical" evidence="9">
    <location>
        <begin position="34"/>
        <end position="53"/>
    </location>
</feature>
<dbReference type="PANTHER" id="PTHR24421:SF10">
    <property type="entry name" value="NITRATE_NITRITE SENSOR PROTEIN NARQ"/>
    <property type="match status" value="1"/>
</dbReference>
<keyword evidence="4" id="KW-0808">Transferase</keyword>
<dbReference type="Proteomes" id="UP001518925">
    <property type="component" value="Unassembled WGS sequence"/>
</dbReference>
<comment type="caution">
    <text evidence="11">The sequence shown here is derived from an EMBL/GenBank/DDBJ whole genome shotgun (WGS) entry which is preliminary data.</text>
</comment>
<reference evidence="11 12" key="1">
    <citation type="submission" date="2021-02" db="EMBL/GenBank/DDBJ databases">
        <title>Bacillus sp. RD4P76, an endophyte from a halophyte.</title>
        <authorList>
            <person name="Sun J.-Q."/>
        </authorList>
    </citation>
    <scope>NUCLEOTIDE SEQUENCE [LARGE SCALE GENOMIC DNA]</scope>
    <source>
        <strain evidence="11 12">RD4P76</strain>
    </source>
</reference>
<feature type="transmembrane region" description="Helical" evidence="9">
    <location>
        <begin position="105"/>
        <end position="125"/>
    </location>
</feature>
<evidence type="ECO:0000256" key="3">
    <source>
        <dbReference type="ARBA" id="ARBA00022553"/>
    </source>
</evidence>
<feature type="transmembrane region" description="Helical" evidence="9">
    <location>
        <begin position="9"/>
        <end position="28"/>
    </location>
</feature>
<dbReference type="EMBL" id="JAFELM010000039">
    <property type="protein sequence ID" value="MBM6619142.1"/>
    <property type="molecule type" value="Genomic_DNA"/>
</dbReference>
<evidence type="ECO:0000256" key="6">
    <source>
        <dbReference type="ARBA" id="ARBA00022777"/>
    </source>
</evidence>
<protein>
    <recommendedName>
        <fullName evidence="2">histidine kinase</fullName>
        <ecNumber evidence="2">2.7.13.3</ecNumber>
    </recommendedName>
</protein>
<dbReference type="InterPro" id="IPR003594">
    <property type="entry name" value="HATPase_dom"/>
</dbReference>
<keyword evidence="3" id="KW-0597">Phosphoprotein</keyword>
<keyword evidence="7" id="KW-0067">ATP-binding</keyword>
<keyword evidence="12" id="KW-1185">Reference proteome</keyword>
<dbReference type="Gene3D" id="3.30.565.10">
    <property type="entry name" value="Histidine kinase-like ATPase, C-terminal domain"/>
    <property type="match status" value="1"/>
</dbReference>
<dbReference type="CDD" id="cd16917">
    <property type="entry name" value="HATPase_UhpB-NarQ-NarX-like"/>
    <property type="match status" value="1"/>
</dbReference>
<dbReference type="RefSeq" id="WP_204204497.1">
    <property type="nucleotide sequence ID" value="NZ_JAFELM010000039.1"/>
</dbReference>
<dbReference type="Gene3D" id="1.20.5.1930">
    <property type="match status" value="1"/>
</dbReference>
<keyword evidence="8" id="KW-0902">Two-component regulatory system</keyword>
<organism evidence="11 12">
    <name type="scientific">Bacillus suaedaesalsae</name>
    <dbReference type="NCBI Taxonomy" id="2810349"/>
    <lineage>
        <taxon>Bacteria</taxon>
        <taxon>Bacillati</taxon>
        <taxon>Bacillota</taxon>
        <taxon>Bacilli</taxon>
        <taxon>Bacillales</taxon>
        <taxon>Bacillaceae</taxon>
        <taxon>Bacillus</taxon>
    </lineage>
</organism>
<dbReference type="SUPFAM" id="SSF55874">
    <property type="entry name" value="ATPase domain of HSP90 chaperone/DNA topoisomerase II/histidine kinase"/>
    <property type="match status" value="1"/>
</dbReference>
<feature type="transmembrane region" description="Helical" evidence="9">
    <location>
        <begin position="60"/>
        <end position="76"/>
    </location>
</feature>
<dbReference type="PANTHER" id="PTHR24421">
    <property type="entry name" value="NITRATE/NITRITE SENSOR PROTEIN NARX-RELATED"/>
    <property type="match status" value="1"/>
</dbReference>
<dbReference type="Pfam" id="PF02518">
    <property type="entry name" value="HATPase_c"/>
    <property type="match status" value="1"/>
</dbReference>
<dbReference type="Pfam" id="PF07730">
    <property type="entry name" value="HisKA_3"/>
    <property type="match status" value="1"/>
</dbReference>
<evidence type="ECO:0000256" key="4">
    <source>
        <dbReference type="ARBA" id="ARBA00022679"/>
    </source>
</evidence>